<evidence type="ECO:0000313" key="1">
    <source>
        <dbReference type="EMBL" id="QDL35846.1"/>
    </source>
</evidence>
<proteinExistence type="predicted"/>
<dbReference type="AlphaFoldDB" id="A0A515D610"/>
<dbReference type="EMBL" id="CP033895">
    <property type="protein sequence ID" value="QDL35846.1"/>
    <property type="molecule type" value="Genomic_DNA"/>
</dbReference>
<evidence type="ECO:0000313" key="2">
    <source>
        <dbReference type="Proteomes" id="UP000317572"/>
    </source>
</evidence>
<name>A0A515D610_SERLI</name>
<organism evidence="1 2">
    <name type="scientific">Serratia liquefaciens</name>
    <dbReference type="NCBI Taxonomy" id="614"/>
    <lineage>
        <taxon>Bacteria</taxon>
        <taxon>Pseudomonadati</taxon>
        <taxon>Pseudomonadota</taxon>
        <taxon>Gammaproteobacteria</taxon>
        <taxon>Enterobacterales</taxon>
        <taxon>Yersiniaceae</taxon>
        <taxon>Serratia</taxon>
    </lineage>
</organism>
<accession>A0A515D610</accession>
<protein>
    <submittedName>
        <fullName evidence="1">Uncharacterized protein</fullName>
    </submittedName>
</protein>
<sequence length="181" mass="19583">MGLRIQQFANKVVLAAGGVVGVVSTGVWAAQGSRLGSIVTRGIIPIAVLAGTAVANHAVTNKITVVNQMAAHIKNLADMFNSIHNAFIDFSSESKSKHAQFMPEPPSENGTITFENKVTDNNAVPTNYTDSIQAIVRRFITGTYQRVDIVGQSDMFIKVFFSDGELVISQCEYDFLSILKC</sequence>
<geneLocation type="plasmid" evidence="1 2">
    <name>p2-125</name>
</geneLocation>
<keyword evidence="1" id="KW-0614">Plasmid</keyword>
<dbReference type="Proteomes" id="UP000317572">
    <property type="component" value="Plasmid p2-125"/>
</dbReference>
<reference evidence="1 2" key="1">
    <citation type="submission" date="2018-11" db="EMBL/GenBank/DDBJ databases">
        <title>The first complete genome of Serratia liquefaciens isolated from metalophyte plant revel distinctness adaptive mechanisms in an extreme habitat.</title>
        <authorList>
            <person name="Caneschi W.L."/>
            <person name="Sanchez A.B."/>
            <person name="Felestrino E.B."/>
            <person name="Assis R.A.B."/>
            <person name="Lemes C.G.C."/>
            <person name="Cordeiro I.F."/>
            <person name="Fonseca N.P."/>
            <person name="Villa M."/>
            <person name="Vieira I.T."/>
            <person name="Moraes L.A."/>
            <person name="Kamino L.H.Y."/>
            <person name="do Carmo F."/>
            <person name="Garcia C.M."/>
            <person name="Almeida N.F."/>
            <person name="Silva R.S."/>
            <person name="Ferro J.A."/>
            <person name="Ferro M.I.T."/>
            <person name="Varani A.M."/>
            <person name="Ferreira R.M."/>
            <person name="dos Santos V.L."/>
            <person name="Silva U.C."/>
            <person name="Setubal J.C."/>
            <person name="Moreira L.M."/>
        </authorList>
    </citation>
    <scope>NUCLEOTIDE SEQUENCE [LARGE SCALE GENOMIC DNA]</scope>
    <source>
        <strain evidence="1 2">FG3</strain>
        <plasmid evidence="1 2">p2-125</plasmid>
    </source>
</reference>
<gene>
    <name evidence="1" type="ORF">EGO53_29020</name>
</gene>